<protein>
    <recommendedName>
        <fullName evidence="8">O-methyltransferase</fullName>
    </recommendedName>
</protein>
<name>A0ABP0UCH2_9BRYO</name>
<evidence type="ECO:0000259" key="5">
    <source>
        <dbReference type="Pfam" id="PF08100"/>
    </source>
</evidence>
<evidence type="ECO:0000259" key="4">
    <source>
        <dbReference type="Pfam" id="PF00891"/>
    </source>
</evidence>
<dbReference type="InterPro" id="IPR029063">
    <property type="entry name" value="SAM-dependent_MTases_sf"/>
</dbReference>
<dbReference type="InterPro" id="IPR036390">
    <property type="entry name" value="WH_DNA-bd_sf"/>
</dbReference>
<dbReference type="Pfam" id="PF08100">
    <property type="entry name" value="Dimerisation"/>
    <property type="match status" value="1"/>
</dbReference>
<dbReference type="InterPro" id="IPR001077">
    <property type="entry name" value="COMT_C"/>
</dbReference>
<dbReference type="PANTHER" id="PTHR11746">
    <property type="entry name" value="O-METHYLTRANSFERASE"/>
    <property type="match status" value="1"/>
</dbReference>
<dbReference type="PIRSF" id="PIRSF005739">
    <property type="entry name" value="O-mtase"/>
    <property type="match status" value="1"/>
</dbReference>
<dbReference type="Pfam" id="PF00891">
    <property type="entry name" value="Methyltransf_2"/>
    <property type="match status" value="1"/>
</dbReference>
<feature type="domain" description="O-methyltransferase C-terminal" evidence="4">
    <location>
        <begin position="140"/>
        <end position="338"/>
    </location>
</feature>
<evidence type="ECO:0000313" key="7">
    <source>
        <dbReference type="Proteomes" id="UP001497512"/>
    </source>
</evidence>
<keyword evidence="1" id="KW-0489">Methyltransferase</keyword>
<feature type="domain" description="O-methyltransferase dimerisation" evidence="5">
    <location>
        <begin position="22"/>
        <end position="117"/>
    </location>
</feature>
<dbReference type="InterPro" id="IPR016461">
    <property type="entry name" value="COMT-like"/>
</dbReference>
<keyword evidence="7" id="KW-1185">Reference proteome</keyword>
<dbReference type="Gene3D" id="3.40.50.150">
    <property type="entry name" value="Vaccinia Virus protein VP39"/>
    <property type="match status" value="1"/>
</dbReference>
<dbReference type="Proteomes" id="UP001497512">
    <property type="component" value="Chromosome 3"/>
</dbReference>
<dbReference type="Gene3D" id="1.10.10.10">
    <property type="entry name" value="Winged helix-like DNA-binding domain superfamily/Winged helix DNA-binding domain"/>
    <property type="match status" value="1"/>
</dbReference>
<dbReference type="SUPFAM" id="SSF53335">
    <property type="entry name" value="S-adenosyl-L-methionine-dependent methyltransferases"/>
    <property type="match status" value="1"/>
</dbReference>
<evidence type="ECO:0000256" key="3">
    <source>
        <dbReference type="ARBA" id="ARBA00022691"/>
    </source>
</evidence>
<dbReference type="PROSITE" id="PS51683">
    <property type="entry name" value="SAM_OMT_II"/>
    <property type="match status" value="1"/>
</dbReference>
<evidence type="ECO:0000313" key="6">
    <source>
        <dbReference type="EMBL" id="CAK9218811.1"/>
    </source>
</evidence>
<accession>A0ABP0UCH2</accession>
<gene>
    <name evidence="6" type="ORF">CSSPTR1EN2_LOCUS14171</name>
</gene>
<reference evidence="6" key="1">
    <citation type="submission" date="2024-02" db="EMBL/GenBank/DDBJ databases">
        <authorList>
            <consortium name="ELIXIR-Norway"/>
            <consortium name="Elixir Norway"/>
        </authorList>
    </citation>
    <scope>NUCLEOTIDE SEQUENCE</scope>
</reference>
<dbReference type="InterPro" id="IPR036388">
    <property type="entry name" value="WH-like_DNA-bd_sf"/>
</dbReference>
<organism evidence="6 7">
    <name type="scientific">Sphagnum troendelagicum</name>
    <dbReference type="NCBI Taxonomy" id="128251"/>
    <lineage>
        <taxon>Eukaryota</taxon>
        <taxon>Viridiplantae</taxon>
        <taxon>Streptophyta</taxon>
        <taxon>Embryophyta</taxon>
        <taxon>Bryophyta</taxon>
        <taxon>Sphagnophytina</taxon>
        <taxon>Sphagnopsida</taxon>
        <taxon>Sphagnales</taxon>
        <taxon>Sphagnaceae</taxon>
        <taxon>Sphagnum</taxon>
    </lineage>
</organism>
<evidence type="ECO:0000256" key="1">
    <source>
        <dbReference type="ARBA" id="ARBA00022603"/>
    </source>
</evidence>
<evidence type="ECO:0000256" key="2">
    <source>
        <dbReference type="ARBA" id="ARBA00022679"/>
    </source>
</evidence>
<dbReference type="InterPro" id="IPR012967">
    <property type="entry name" value="COMT_dimerisation"/>
</dbReference>
<sequence>MEQSVAADQEAELMAGHDVLCSLLFGFVGSFLLRTAVVLGLPDIIARAAGPDGTLTVKQIAAQMIQKSGVETVNEFELQRVLTALANYKIFRSCTQDVGSDQEMQYGLTPASKLLVTENNPHNQAPGVLFQTDPVAQAPYRQLHRCVLYGEQAFQSAHGKDVWKYVNDNPEYSKCFNAAMASTTTIDLIAVRKYQGFKDIKTLVDVGGGVGKALETIISTYPHIHGINYDLPHVVADAPTMPGIEHVAGSMFESVPSGDAIFMKHIMHDWNDNNCIKILNNCQRALPEKGKVLIYDFVVQPRGGLPQVFDAVMMAHTNGGMERTEDQWRKLLKTAGFSATNFIQLLPQQWLIEAVK</sequence>
<dbReference type="EMBL" id="OZ019895">
    <property type="protein sequence ID" value="CAK9218811.1"/>
    <property type="molecule type" value="Genomic_DNA"/>
</dbReference>
<dbReference type="SUPFAM" id="SSF46785">
    <property type="entry name" value="Winged helix' DNA-binding domain"/>
    <property type="match status" value="1"/>
</dbReference>
<evidence type="ECO:0008006" key="8">
    <source>
        <dbReference type="Google" id="ProtNLM"/>
    </source>
</evidence>
<keyword evidence="2" id="KW-0808">Transferase</keyword>
<keyword evidence="3" id="KW-0949">S-adenosyl-L-methionine</keyword>
<proteinExistence type="predicted"/>